<dbReference type="STRING" id="1798709.A2538_04100"/>
<feature type="region of interest" description="Disordered" evidence="1">
    <location>
        <begin position="231"/>
        <end position="275"/>
    </location>
</feature>
<sequence length="275" mass="30302">MSNNVADLEQARARRDTGKEKLTAERVGVLSASPERNKTNEVLIDGQRVEFAVTALNDSGKVMLEATRKLLEQHKDEVVKRLRDEMPDLSEEEIFDIAHEEVEQAKKELSSLPGLMNFLNGNNDQIQEISKNGGCSVNNRSESVEGYLGAKGIPLGAEHYFLTTIKDKNELAQKLQTSQLSGAHQLTVREFYTSSISDGSKQRLGFKVFEAGKEDKPEMVFIFAEEVSEPVAEPAPQVDSSPLPDQRQAVSAESLAQGTVANDNEEEVAKLDKVA</sequence>
<feature type="compositionally biased region" description="Polar residues" evidence="1">
    <location>
        <begin position="248"/>
        <end position="262"/>
    </location>
</feature>
<feature type="region of interest" description="Disordered" evidence="1">
    <location>
        <begin position="1"/>
        <end position="20"/>
    </location>
</feature>
<protein>
    <submittedName>
        <fullName evidence="2">Uncharacterized protein</fullName>
    </submittedName>
</protein>
<evidence type="ECO:0000313" key="2">
    <source>
        <dbReference type="EMBL" id="OGH95092.1"/>
    </source>
</evidence>
<proteinExistence type="predicted"/>
<dbReference type="EMBL" id="MFRE01000004">
    <property type="protein sequence ID" value="OGH95092.1"/>
    <property type="molecule type" value="Genomic_DNA"/>
</dbReference>
<accession>A0A1F6PFZ7</accession>
<name>A0A1F6PFZ7_9BACT</name>
<gene>
    <name evidence="2" type="ORF">A2538_04100</name>
</gene>
<feature type="compositionally biased region" description="Basic and acidic residues" evidence="1">
    <location>
        <begin position="9"/>
        <end position="20"/>
    </location>
</feature>
<comment type="caution">
    <text evidence="2">The sequence shown here is derived from an EMBL/GenBank/DDBJ whole genome shotgun (WGS) entry which is preliminary data.</text>
</comment>
<organism evidence="2 3">
    <name type="scientific">Candidatus Magasanikbacteria bacterium RIFOXYD2_FULL_41_14</name>
    <dbReference type="NCBI Taxonomy" id="1798709"/>
    <lineage>
        <taxon>Bacteria</taxon>
        <taxon>Candidatus Magasanikiibacteriota</taxon>
    </lineage>
</organism>
<evidence type="ECO:0000256" key="1">
    <source>
        <dbReference type="SAM" id="MobiDB-lite"/>
    </source>
</evidence>
<dbReference type="AlphaFoldDB" id="A0A1F6PFZ7"/>
<dbReference type="Proteomes" id="UP000178254">
    <property type="component" value="Unassembled WGS sequence"/>
</dbReference>
<evidence type="ECO:0000313" key="3">
    <source>
        <dbReference type="Proteomes" id="UP000178254"/>
    </source>
</evidence>
<reference evidence="2 3" key="1">
    <citation type="journal article" date="2016" name="Nat. Commun.">
        <title>Thousands of microbial genomes shed light on interconnected biogeochemical processes in an aquifer system.</title>
        <authorList>
            <person name="Anantharaman K."/>
            <person name="Brown C.T."/>
            <person name="Hug L.A."/>
            <person name="Sharon I."/>
            <person name="Castelle C.J."/>
            <person name="Probst A.J."/>
            <person name="Thomas B.C."/>
            <person name="Singh A."/>
            <person name="Wilkins M.J."/>
            <person name="Karaoz U."/>
            <person name="Brodie E.L."/>
            <person name="Williams K.H."/>
            <person name="Hubbard S.S."/>
            <person name="Banfield J.F."/>
        </authorList>
    </citation>
    <scope>NUCLEOTIDE SEQUENCE [LARGE SCALE GENOMIC DNA]</scope>
</reference>